<proteinExistence type="predicted"/>
<evidence type="ECO:0008006" key="4">
    <source>
        <dbReference type="Google" id="ProtNLM"/>
    </source>
</evidence>
<accession>A0A431WHF1</accession>
<dbReference type="InterPro" id="IPR023614">
    <property type="entry name" value="Porin_dom_sf"/>
</dbReference>
<reference evidence="2 3" key="1">
    <citation type="submission" date="2018-12" db="EMBL/GenBank/DDBJ databases">
        <authorList>
            <person name="Yu L."/>
        </authorList>
    </citation>
    <scope>NUCLEOTIDE SEQUENCE [LARGE SCALE GENOMIC DNA]</scope>
    <source>
        <strain evidence="2 3">HAW-EB5</strain>
    </source>
</reference>
<dbReference type="SUPFAM" id="SSF56935">
    <property type="entry name" value="Porins"/>
    <property type="match status" value="1"/>
</dbReference>
<dbReference type="RefSeq" id="WP_126504529.1">
    <property type="nucleotide sequence ID" value="NZ_RXNV01000001.1"/>
</dbReference>
<dbReference type="AlphaFoldDB" id="A0A431WHF1"/>
<feature type="chain" id="PRO_5019084112" description="Porin" evidence="1">
    <location>
        <begin position="22"/>
        <end position="356"/>
    </location>
</feature>
<organism evidence="2 3">
    <name type="scientific">Shewanella atlantica</name>
    <dbReference type="NCBI Taxonomy" id="271099"/>
    <lineage>
        <taxon>Bacteria</taxon>
        <taxon>Pseudomonadati</taxon>
        <taxon>Pseudomonadota</taxon>
        <taxon>Gammaproteobacteria</taxon>
        <taxon>Alteromonadales</taxon>
        <taxon>Shewanellaceae</taxon>
        <taxon>Shewanella</taxon>
    </lineage>
</organism>
<dbReference type="Gene3D" id="2.40.160.10">
    <property type="entry name" value="Porin"/>
    <property type="match status" value="1"/>
</dbReference>
<protein>
    <recommendedName>
        <fullName evidence="4">Porin</fullName>
    </recommendedName>
</protein>
<evidence type="ECO:0000313" key="3">
    <source>
        <dbReference type="Proteomes" id="UP000282060"/>
    </source>
</evidence>
<evidence type="ECO:0000313" key="2">
    <source>
        <dbReference type="EMBL" id="RTR34926.1"/>
    </source>
</evidence>
<dbReference type="Pfam" id="PF19577">
    <property type="entry name" value="DcaP"/>
    <property type="match status" value="1"/>
</dbReference>
<dbReference type="InterPro" id="IPR045748">
    <property type="entry name" value="DcaP"/>
</dbReference>
<evidence type="ECO:0000256" key="1">
    <source>
        <dbReference type="SAM" id="SignalP"/>
    </source>
</evidence>
<keyword evidence="3" id="KW-1185">Reference proteome</keyword>
<keyword evidence="1" id="KW-0732">Signal</keyword>
<dbReference type="OrthoDB" id="190887at2"/>
<name>A0A431WHF1_9GAMM</name>
<dbReference type="EMBL" id="RXNV01000001">
    <property type="protein sequence ID" value="RTR34926.1"/>
    <property type="molecule type" value="Genomic_DNA"/>
</dbReference>
<dbReference type="Proteomes" id="UP000282060">
    <property type="component" value="Unassembled WGS sequence"/>
</dbReference>
<gene>
    <name evidence="2" type="ORF">EKG39_04505</name>
</gene>
<sequence>MNRITKTALVVATFFSASSFAGYEVQIDDTSKLTFGGYFKADLRNVSGDQAYRDFWIGSSTGAPDTNKTSIQARESRFNVKYSNGELAGFLEYDFYGSDGNALVSNSYEPRMRHAFISYKNWKVGQTWSTFMPLASIAEALDFGGAHVGQVFIRQGQIRYTNGGLELALENPANATDDNQSIPDVVARYTFKGDFGQLAVAALARTFDDNGVTGHADGTQLAYSISGKINTFGKDDFRFAYNAGAAGRYISPGHNAGDKVNADGSGDLLTTQAYTVAYRHFWTDDLRSTVYYGHSEVENFNGVSADSDRSHYGINLIQQLSKQLSVGVEFGNYDADISATESADSDYIQLSAKYVL</sequence>
<feature type="signal peptide" evidence="1">
    <location>
        <begin position="1"/>
        <end position="21"/>
    </location>
</feature>
<comment type="caution">
    <text evidence="2">The sequence shown here is derived from an EMBL/GenBank/DDBJ whole genome shotgun (WGS) entry which is preliminary data.</text>
</comment>